<protein>
    <submittedName>
        <fullName evidence="10">Myb protein</fullName>
    </submittedName>
</protein>
<evidence type="ECO:0000256" key="6">
    <source>
        <dbReference type="ARBA" id="ARBA00023242"/>
    </source>
</evidence>
<evidence type="ECO:0000259" key="9">
    <source>
        <dbReference type="PROSITE" id="PS51294"/>
    </source>
</evidence>
<keyword evidence="5" id="KW-0804">Transcription</keyword>
<feature type="domain" description="HTH myb-type" evidence="9">
    <location>
        <begin position="91"/>
        <end position="142"/>
    </location>
</feature>
<keyword evidence="6" id="KW-0539">Nucleus</keyword>
<evidence type="ECO:0000256" key="1">
    <source>
        <dbReference type="ARBA" id="ARBA00004123"/>
    </source>
</evidence>
<dbReference type="GO" id="GO:0000981">
    <property type="term" value="F:DNA-binding transcription factor activity, RNA polymerase II-specific"/>
    <property type="evidence" value="ECO:0007669"/>
    <property type="project" value="TreeGrafter"/>
</dbReference>
<feature type="domain" description="Myb-like" evidence="8">
    <location>
        <begin position="91"/>
        <end position="142"/>
    </location>
</feature>
<dbReference type="PANTHER" id="PTHR45614">
    <property type="entry name" value="MYB PROTEIN-RELATED"/>
    <property type="match status" value="1"/>
</dbReference>
<feature type="compositionally biased region" description="Basic and acidic residues" evidence="7">
    <location>
        <begin position="1"/>
        <end position="10"/>
    </location>
</feature>
<proteinExistence type="predicted"/>
<sequence length="399" mass="43747">MNSVSDDRALPHTSTPTAMDTSPPEPVPVPISSDSDKEQTLPLPPLIQIPTDPSIAPPPTLPPSSSLSQPLSPGSAAEEAVASGVGIQVPLEDRVKGPWSPEEDAILSRLVGKFGARNWSTIARGIPGRSGKSCRLRWCNQLDPYVKRKPFTEEEDRLIIAAHSIHGNKWAVIARLLEGRTDNAIKNHWNSTLRRRYYMVNPYRSHSSETNVPMDIRYSMPNNQTPLPSDNMHIVEPNINREEFSPETGTSSENDKEPMHFMVYTPQPEVRQDPPYLHRPVARVSAFRPYNHHCAPAIKLSSMGCTVAANGSVERQVPSKCGYGCCTSDSGNENLGTRKRSLMGPDFMDYEETAPIMSDELASVMSDISSIAWIKSGLQSGITSSLMQPVLPTGGMNPA</sequence>
<dbReference type="InterPro" id="IPR050560">
    <property type="entry name" value="MYB_TF"/>
</dbReference>
<evidence type="ECO:0000313" key="10">
    <source>
        <dbReference type="EMBL" id="KAJ4795821.1"/>
    </source>
</evidence>
<evidence type="ECO:0000256" key="7">
    <source>
        <dbReference type="SAM" id="MobiDB-lite"/>
    </source>
</evidence>
<dbReference type="SUPFAM" id="SSF46689">
    <property type="entry name" value="Homeodomain-like"/>
    <property type="match status" value="1"/>
</dbReference>
<feature type="region of interest" description="Disordered" evidence="7">
    <location>
        <begin position="1"/>
        <end position="77"/>
    </location>
</feature>
<dbReference type="InterPro" id="IPR009057">
    <property type="entry name" value="Homeodomain-like_sf"/>
</dbReference>
<feature type="domain" description="HTH myb-type" evidence="9">
    <location>
        <begin position="143"/>
        <end position="197"/>
    </location>
</feature>
<comment type="caution">
    <text evidence="10">The sequence shown here is derived from an EMBL/GenBank/DDBJ whole genome shotgun (WGS) entry which is preliminary data.</text>
</comment>
<dbReference type="InterPro" id="IPR001005">
    <property type="entry name" value="SANT/Myb"/>
</dbReference>
<dbReference type="Pfam" id="PF00249">
    <property type="entry name" value="Myb_DNA-binding"/>
    <property type="match status" value="2"/>
</dbReference>
<dbReference type="CDD" id="cd00167">
    <property type="entry name" value="SANT"/>
    <property type="match status" value="2"/>
</dbReference>
<dbReference type="InterPro" id="IPR017930">
    <property type="entry name" value="Myb_dom"/>
</dbReference>
<evidence type="ECO:0000256" key="5">
    <source>
        <dbReference type="ARBA" id="ARBA00023163"/>
    </source>
</evidence>
<evidence type="ECO:0000256" key="4">
    <source>
        <dbReference type="ARBA" id="ARBA00023125"/>
    </source>
</evidence>
<comment type="subcellular location">
    <subcellularLocation>
        <location evidence="1">Nucleus</location>
    </subcellularLocation>
</comment>
<dbReference type="FunFam" id="1.10.10.60:FF:000060">
    <property type="entry name" value="MYB transcription factor"/>
    <property type="match status" value="1"/>
</dbReference>
<dbReference type="PROSITE" id="PS51294">
    <property type="entry name" value="HTH_MYB"/>
    <property type="match status" value="2"/>
</dbReference>
<name>A0AAV8FY07_9POAL</name>
<dbReference type="AlphaFoldDB" id="A0AAV8FY07"/>
<evidence type="ECO:0000256" key="2">
    <source>
        <dbReference type="ARBA" id="ARBA00022737"/>
    </source>
</evidence>
<gene>
    <name evidence="10" type="ORF">LUZ62_047067</name>
</gene>
<dbReference type="GO" id="GO:0000978">
    <property type="term" value="F:RNA polymerase II cis-regulatory region sequence-specific DNA binding"/>
    <property type="evidence" value="ECO:0007669"/>
    <property type="project" value="TreeGrafter"/>
</dbReference>
<dbReference type="Proteomes" id="UP001140206">
    <property type="component" value="Chromosome 2"/>
</dbReference>
<dbReference type="GO" id="GO:0005634">
    <property type="term" value="C:nucleus"/>
    <property type="evidence" value="ECO:0007669"/>
    <property type="project" value="UniProtKB-SubCell"/>
</dbReference>
<keyword evidence="3" id="KW-0805">Transcription regulation</keyword>
<dbReference type="SMART" id="SM00717">
    <property type="entry name" value="SANT"/>
    <property type="match status" value="2"/>
</dbReference>
<reference evidence="10" key="1">
    <citation type="submission" date="2022-08" db="EMBL/GenBank/DDBJ databases">
        <authorList>
            <person name="Marques A."/>
        </authorList>
    </citation>
    <scope>NUCLEOTIDE SEQUENCE</scope>
    <source>
        <strain evidence="10">RhyPub2mFocal</strain>
        <tissue evidence="10">Leaves</tissue>
    </source>
</reference>
<dbReference type="PROSITE" id="PS50090">
    <property type="entry name" value="MYB_LIKE"/>
    <property type="match status" value="2"/>
</dbReference>
<keyword evidence="4" id="KW-0238">DNA-binding</keyword>
<dbReference type="PANTHER" id="PTHR45614:SF25">
    <property type="entry name" value="MYB PROTEIN"/>
    <property type="match status" value="1"/>
</dbReference>
<keyword evidence="2" id="KW-0677">Repeat</keyword>
<feature type="compositionally biased region" description="Low complexity" evidence="7">
    <location>
        <begin position="63"/>
        <end position="77"/>
    </location>
</feature>
<feature type="domain" description="Myb-like" evidence="8">
    <location>
        <begin position="143"/>
        <end position="193"/>
    </location>
</feature>
<accession>A0AAV8FY07</accession>
<evidence type="ECO:0000259" key="8">
    <source>
        <dbReference type="PROSITE" id="PS50090"/>
    </source>
</evidence>
<evidence type="ECO:0000313" key="11">
    <source>
        <dbReference type="Proteomes" id="UP001140206"/>
    </source>
</evidence>
<dbReference type="EMBL" id="JAMFTS010000002">
    <property type="protein sequence ID" value="KAJ4795821.1"/>
    <property type="molecule type" value="Genomic_DNA"/>
</dbReference>
<organism evidence="10 11">
    <name type="scientific">Rhynchospora pubera</name>
    <dbReference type="NCBI Taxonomy" id="906938"/>
    <lineage>
        <taxon>Eukaryota</taxon>
        <taxon>Viridiplantae</taxon>
        <taxon>Streptophyta</taxon>
        <taxon>Embryophyta</taxon>
        <taxon>Tracheophyta</taxon>
        <taxon>Spermatophyta</taxon>
        <taxon>Magnoliopsida</taxon>
        <taxon>Liliopsida</taxon>
        <taxon>Poales</taxon>
        <taxon>Cyperaceae</taxon>
        <taxon>Cyperoideae</taxon>
        <taxon>Rhynchosporeae</taxon>
        <taxon>Rhynchospora</taxon>
    </lineage>
</organism>
<dbReference type="Gene3D" id="1.10.10.60">
    <property type="entry name" value="Homeodomain-like"/>
    <property type="match status" value="2"/>
</dbReference>
<evidence type="ECO:0000256" key="3">
    <source>
        <dbReference type="ARBA" id="ARBA00023015"/>
    </source>
</evidence>
<keyword evidence="11" id="KW-1185">Reference proteome</keyword>